<dbReference type="SUPFAM" id="SSF48208">
    <property type="entry name" value="Six-hairpin glycosidases"/>
    <property type="match status" value="1"/>
</dbReference>
<dbReference type="InterPro" id="IPR012341">
    <property type="entry name" value="6hp_glycosidase-like_sf"/>
</dbReference>
<evidence type="ECO:0000256" key="3">
    <source>
        <dbReference type="SAM" id="SignalP"/>
    </source>
</evidence>
<accession>A0A5C3QBQ3</accession>
<dbReference type="GO" id="GO:0005975">
    <property type="term" value="P:carbohydrate metabolic process"/>
    <property type="evidence" value="ECO:0007669"/>
    <property type="project" value="InterPro"/>
</dbReference>
<feature type="domain" description="Glutaminase A central" evidence="4">
    <location>
        <begin position="340"/>
        <end position="692"/>
    </location>
</feature>
<feature type="signal peptide" evidence="3">
    <location>
        <begin position="1"/>
        <end position="28"/>
    </location>
</feature>
<dbReference type="InterPro" id="IPR033433">
    <property type="entry name" value="GtaA_N"/>
</dbReference>
<keyword evidence="2" id="KW-0812">Transmembrane</keyword>
<keyword evidence="3" id="KW-0732">Signal</keyword>
<dbReference type="Proteomes" id="UP000305067">
    <property type="component" value="Unassembled WGS sequence"/>
</dbReference>
<dbReference type="Gene3D" id="1.50.10.10">
    <property type="match status" value="1"/>
</dbReference>
<evidence type="ECO:0000259" key="4">
    <source>
        <dbReference type="Pfam" id="PF16335"/>
    </source>
</evidence>
<evidence type="ECO:0000313" key="6">
    <source>
        <dbReference type="EMBL" id="TFK97850.1"/>
    </source>
</evidence>
<name>A0A5C3QBQ3_9AGAR</name>
<dbReference type="Pfam" id="PF16335">
    <property type="entry name" value="GtaA_6_Hairpin"/>
    <property type="match status" value="1"/>
</dbReference>
<dbReference type="AlphaFoldDB" id="A0A5C3QBQ3"/>
<feature type="transmembrane region" description="Helical" evidence="2">
    <location>
        <begin position="725"/>
        <end position="747"/>
    </location>
</feature>
<evidence type="ECO:0008006" key="8">
    <source>
        <dbReference type="Google" id="ProtNLM"/>
    </source>
</evidence>
<keyword evidence="7" id="KW-1185">Reference proteome</keyword>
<dbReference type="Pfam" id="PF17168">
    <property type="entry name" value="DUF5127"/>
    <property type="match status" value="1"/>
</dbReference>
<evidence type="ECO:0000259" key="5">
    <source>
        <dbReference type="Pfam" id="PF17168"/>
    </source>
</evidence>
<dbReference type="PANTHER" id="PTHR31987">
    <property type="entry name" value="GLUTAMINASE A-RELATED"/>
    <property type="match status" value="1"/>
</dbReference>
<evidence type="ECO:0000256" key="2">
    <source>
        <dbReference type="SAM" id="Phobius"/>
    </source>
</evidence>
<dbReference type="OrthoDB" id="3918848at2759"/>
<feature type="domain" description="Glutaminase A N-terminal" evidence="5">
    <location>
        <begin position="104"/>
        <end position="334"/>
    </location>
</feature>
<dbReference type="PANTHER" id="PTHR31987:SF1">
    <property type="entry name" value="GLUTAMINASE A"/>
    <property type="match status" value="1"/>
</dbReference>
<dbReference type="InterPro" id="IPR032514">
    <property type="entry name" value="GtaA_central"/>
</dbReference>
<feature type="region of interest" description="Disordered" evidence="1">
    <location>
        <begin position="800"/>
        <end position="820"/>
    </location>
</feature>
<gene>
    <name evidence="6" type="ORF">BDV98DRAFT_607320</name>
</gene>
<evidence type="ECO:0000256" key="1">
    <source>
        <dbReference type="SAM" id="MobiDB-lite"/>
    </source>
</evidence>
<organism evidence="6 7">
    <name type="scientific">Pterulicium gracile</name>
    <dbReference type="NCBI Taxonomy" id="1884261"/>
    <lineage>
        <taxon>Eukaryota</taxon>
        <taxon>Fungi</taxon>
        <taxon>Dikarya</taxon>
        <taxon>Basidiomycota</taxon>
        <taxon>Agaricomycotina</taxon>
        <taxon>Agaricomycetes</taxon>
        <taxon>Agaricomycetidae</taxon>
        <taxon>Agaricales</taxon>
        <taxon>Pleurotineae</taxon>
        <taxon>Pterulaceae</taxon>
        <taxon>Pterulicium</taxon>
    </lineage>
</organism>
<dbReference type="InterPro" id="IPR052743">
    <property type="entry name" value="Glutaminase_GtaA"/>
</dbReference>
<sequence>MLRFTASLLRYILLPLFAHLSLLAIARPHSVPLAIRSPSLNAWYTLPTGGSPSDAEVIFQTNKNWGTEGLIQVDGINQTYVFIQEPSSSYRQGVFEDEIVITPTQTSLAILAGPIRLRVTWLSPIEPDDWVKLSFPFSYVTMTAESMDGLPHSVVLYFDITGEWIAGNNIKVRWSTEMTSKTIFHQIQRYEMPFDLREDDFGMSENDIVYFATASRVDGSVTWRSGAGFRCQEVFTADGKLPDTPDSDFRKVNERGWPTTAFSVDLGDVTSTTEPAVFAIGKSRDNAIQDRGVERSSYFRSAYGSSISVGIDAFLEDYPNAKRRADEFDRKIQTEASKVSSRYAELLALGTRQVLGATELTIARGSDGNWNHSDVKMFMRKMGSSAGRTVSPVEEVYAAYPAFLYLNTSLAGRLLEPLLQNQRDSSPGSDYAAPNLGISYPVVAGSVGSNQEGVENSASIIIMALAHAKFSGDGSMLSKYYPMLKRWGDFLIENSLYPTNQVSVDTSQRRNATNLAIKGIIAIQALAEISAAVSQSDDKQRFSNAAASMVEDWTRVAFTGNHLLAVYGDQTSGGLMYNLFADVLLQTRLVNDSIYEAQSEFYWNQIASGSSRTFKSSLETTGDLANTVKTHWTMMAAASTRSNAARDLLVDDIYNRAFDSKLPGHFPTTYDSNTGSEADGASSAAQGALFSFLALQLEPQPLNIDSIIEGSSTPEPGARHTNTQAIVGGVIGGVAAVVILVGLALILKHGRDKRRRAYAALTPIGYTATSGPVVHLPSPPESGTTQTPFPLSKSHNRAVTASASGGSTREVMEGGGSVSDTTIAGELRQEMAELRSAVSELALRDRDTGLPPLYASVAGH</sequence>
<reference evidence="6 7" key="1">
    <citation type="journal article" date="2019" name="Nat. Ecol. Evol.">
        <title>Megaphylogeny resolves global patterns of mushroom evolution.</title>
        <authorList>
            <person name="Varga T."/>
            <person name="Krizsan K."/>
            <person name="Foldi C."/>
            <person name="Dima B."/>
            <person name="Sanchez-Garcia M."/>
            <person name="Sanchez-Ramirez S."/>
            <person name="Szollosi G.J."/>
            <person name="Szarkandi J.G."/>
            <person name="Papp V."/>
            <person name="Albert L."/>
            <person name="Andreopoulos W."/>
            <person name="Angelini C."/>
            <person name="Antonin V."/>
            <person name="Barry K.W."/>
            <person name="Bougher N.L."/>
            <person name="Buchanan P."/>
            <person name="Buyck B."/>
            <person name="Bense V."/>
            <person name="Catcheside P."/>
            <person name="Chovatia M."/>
            <person name="Cooper J."/>
            <person name="Damon W."/>
            <person name="Desjardin D."/>
            <person name="Finy P."/>
            <person name="Geml J."/>
            <person name="Haridas S."/>
            <person name="Hughes K."/>
            <person name="Justo A."/>
            <person name="Karasinski D."/>
            <person name="Kautmanova I."/>
            <person name="Kiss B."/>
            <person name="Kocsube S."/>
            <person name="Kotiranta H."/>
            <person name="LaButti K.M."/>
            <person name="Lechner B.E."/>
            <person name="Liimatainen K."/>
            <person name="Lipzen A."/>
            <person name="Lukacs Z."/>
            <person name="Mihaltcheva S."/>
            <person name="Morgado L.N."/>
            <person name="Niskanen T."/>
            <person name="Noordeloos M.E."/>
            <person name="Ohm R.A."/>
            <person name="Ortiz-Santana B."/>
            <person name="Ovrebo C."/>
            <person name="Racz N."/>
            <person name="Riley R."/>
            <person name="Savchenko A."/>
            <person name="Shiryaev A."/>
            <person name="Soop K."/>
            <person name="Spirin V."/>
            <person name="Szebenyi C."/>
            <person name="Tomsovsky M."/>
            <person name="Tulloss R.E."/>
            <person name="Uehling J."/>
            <person name="Grigoriev I.V."/>
            <person name="Vagvolgyi C."/>
            <person name="Papp T."/>
            <person name="Martin F.M."/>
            <person name="Miettinen O."/>
            <person name="Hibbett D.S."/>
            <person name="Nagy L.G."/>
        </authorList>
    </citation>
    <scope>NUCLEOTIDE SEQUENCE [LARGE SCALE GENOMIC DNA]</scope>
    <source>
        <strain evidence="6 7">CBS 309.79</strain>
    </source>
</reference>
<dbReference type="EMBL" id="ML178844">
    <property type="protein sequence ID" value="TFK97850.1"/>
    <property type="molecule type" value="Genomic_DNA"/>
</dbReference>
<protein>
    <recommendedName>
        <fullName evidence="8">DUF1793-domain-containing protein</fullName>
    </recommendedName>
</protein>
<dbReference type="InterPro" id="IPR008928">
    <property type="entry name" value="6-hairpin_glycosidase_sf"/>
</dbReference>
<proteinExistence type="predicted"/>
<feature type="chain" id="PRO_5022885407" description="DUF1793-domain-containing protein" evidence="3">
    <location>
        <begin position="29"/>
        <end position="860"/>
    </location>
</feature>
<evidence type="ECO:0000313" key="7">
    <source>
        <dbReference type="Proteomes" id="UP000305067"/>
    </source>
</evidence>
<keyword evidence="2" id="KW-1133">Transmembrane helix</keyword>
<dbReference type="GO" id="GO:0003824">
    <property type="term" value="F:catalytic activity"/>
    <property type="evidence" value="ECO:0007669"/>
    <property type="project" value="UniProtKB-ARBA"/>
</dbReference>
<keyword evidence="2" id="KW-0472">Membrane</keyword>
<dbReference type="STRING" id="1884261.A0A5C3QBQ3"/>